<dbReference type="GO" id="GO:0046872">
    <property type="term" value="F:metal ion binding"/>
    <property type="evidence" value="ECO:0007669"/>
    <property type="project" value="InterPro"/>
</dbReference>
<keyword evidence="2" id="KW-0378">Hydrolase</keyword>
<protein>
    <submittedName>
        <fullName evidence="2">Zinc protease</fullName>
    </submittedName>
</protein>
<evidence type="ECO:0000259" key="1">
    <source>
        <dbReference type="Pfam" id="PF05193"/>
    </source>
</evidence>
<sequence>MDFKLTDGVNLHVIRTTQFKTNQILINFNTVQTKTNITARSLLADLIETSTHKYPTQTALARQISSLFGAYVGTNVARIGNMHALRVRASFVNDRYSMPGLTDQVIDLLHEMIFHPLIDNNTFDEPTFKLQLNNLQSSIKSLDDDKQFYAAMQLRDLYFADHSLLKIPSFGQLTDLPQISAESLVQTYNEMVNSDQVDIVVLGNVDVQLIVEQFRRFEFKPRQEIKQELFYHQKLNKEPRETSEKQALNQAKLNLAYQLPIYYQEPDYSATMVMNGILGGSPLSKLFVNVREKASLAYYASSQHIAFNGMFSIQTGIQSSNKVRVQHLIQEQVDAVRTGDFTDELMQEVKDGIINQYETGLDVSSNVIEQTLLDKITRTHTESSALIERIKKVTKVDVIRVASQLEFQAAYFLNGDLN</sequence>
<keyword evidence="3" id="KW-1185">Reference proteome</keyword>
<dbReference type="Pfam" id="PF05193">
    <property type="entry name" value="Peptidase_M16_C"/>
    <property type="match status" value="1"/>
</dbReference>
<dbReference type="STRING" id="1335616.WDC_0130"/>
<dbReference type="SUPFAM" id="SSF63411">
    <property type="entry name" value="LuxS/MPP-like metallohydrolase"/>
    <property type="match status" value="2"/>
</dbReference>
<dbReference type="Proteomes" id="UP000032279">
    <property type="component" value="Unassembled WGS sequence"/>
</dbReference>
<feature type="domain" description="Peptidase M16 C-terminal" evidence="1">
    <location>
        <begin position="179"/>
        <end position="351"/>
    </location>
</feature>
<evidence type="ECO:0000313" key="3">
    <source>
        <dbReference type="Proteomes" id="UP000032279"/>
    </source>
</evidence>
<proteinExistence type="predicted"/>
<dbReference type="NCBIfam" id="NF047422">
    <property type="entry name" value="YfmF_fam"/>
    <property type="match status" value="1"/>
</dbReference>
<dbReference type="InterPro" id="IPR007863">
    <property type="entry name" value="Peptidase_M16_C"/>
</dbReference>
<dbReference type="GO" id="GO:0006508">
    <property type="term" value="P:proteolysis"/>
    <property type="evidence" value="ECO:0007669"/>
    <property type="project" value="UniProtKB-KW"/>
</dbReference>
<dbReference type="GO" id="GO:0008233">
    <property type="term" value="F:peptidase activity"/>
    <property type="evidence" value="ECO:0007669"/>
    <property type="project" value="UniProtKB-KW"/>
</dbReference>
<name>A0A0D0YYB0_9LACO</name>
<comment type="caution">
    <text evidence="2">The sequence shown here is derived from an EMBL/GenBank/DDBJ whole genome shotgun (WGS) entry which is preliminary data.</text>
</comment>
<dbReference type="AlphaFoldDB" id="A0A0D0YYB0"/>
<dbReference type="InterPro" id="IPR050361">
    <property type="entry name" value="MPP/UQCRC_Complex"/>
</dbReference>
<accession>A0A0D0YYB0</accession>
<keyword evidence="2" id="KW-0645">Protease</keyword>
<evidence type="ECO:0000313" key="2">
    <source>
        <dbReference type="EMBL" id="KIS04199.1"/>
    </source>
</evidence>
<dbReference type="OrthoDB" id="9762085at2"/>
<gene>
    <name evidence="2" type="ORF">WDC_0130</name>
</gene>
<organism evidence="2 3">
    <name type="scientific">Paucilactobacillus wasatchensis</name>
    <dbReference type="NCBI Taxonomy" id="1335616"/>
    <lineage>
        <taxon>Bacteria</taxon>
        <taxon>Bacillati</taxon>
        <taxon>Bacillota</taxon>
        <taxon>Bacilli</taxon>
        <taxon>Lactobacillales</taxon>
        <taxon>Lactobacillaceae</taxon>
        <taxon>Paucilactobacillus</taxon>
    </lineage>
</organism>
<dbReference type="InterPro" id="IPR011249">
    <property type="entry name" value="Metalloenz_LuxS/M16"/>
</dbReference>
<dbReference type="RefSeq" id="WP_044009872.1">
    <property type="nucleotide sequence ID" value="NZ_AWTT01000002.1"/>
</dbReference>
<dbReference type="PANTHER" id="PTHR11851">
    <property type="entry name" value="METALLOPROTEASE"/>
    <property type="match status" value="1"/>
</dbReference>
<reference evidence="2 3" key="1">
    <citation type="submission" date="2013-08" db="EMBL/GenBank/DDBJ databases">
        <title>Lactobacillus wasatchii sp. WDC04, a late gas producing bacteria isolated from aged chedder cheese.</title>
        <authorList>
            <person name="Oberg C.J."/>
            <person name="Culumber M."/>
            <person name="McMahon D.J."/>
            <person name="Broadbent J.R."/>
            <person name="Oberg T.S."/>
            <person name="Ortaki F."/>
        </authorList>
    </citation>
    <scope>NUCLEOTIDE SEQUENCE [LARGE SCALE GENOMIC DNA]</scope>
    <source>
        <strain evidence="2 3">WDC04</strain>
    </source>
</reference>
<dbReference type="PANTHER" id="PTHR11851:SF186">
    <property type="entry name" value="INACTIVE METALLOPROTEASE YMFF-RELATED"/>
    <property type="match status" value="1"/>
</dbReference>
<dbReference type="EMBL" id="AWTT01000002">
    <property type="protein sequence ID" value="KIS04199.1"/>
    <property type="molecule type" value="Genomic_DNA"/>
</dbReference>
<dbReference type="Gene3D" id="3.30.830.10">
    <property type="entry name" value="Metalloenzyme, LuxS/M16 peptidase-like"/>
    <property type="match status" value="2"/>
</dbReference>
<dbReference type="PATRIC" id="fig|1335616.4.peg.130"/>